<keyword evidence="1" id="KW-0808">Transferase</keyword>
<protein>
    <submittedName>
        <fullName evidence="1">Methyltransferase</fullName>
    </submittedName>
</protein>
<evidence type="ECO:0000313" key="1">
    <source>
        <dbReference type="EMBL" id="EDM25230.1"/>
    </source>
</evidence>
<keyword evidence="1" id="KW-0489">Methyltransferase</keyword>
<dbReference type="Proteomes" id="UP000004947">
    <property type="component" value="Unassembled WGS sequence"/>
</dbReference>
<dbReference type="SUPFAM" id="SSF53335">
    <property type="entry name" value="S-adenosyl-L-methionine-dependent methyltransferases"/>
    <property type="match status" value="1"/>
</dbReference>
<evidence type="ECO:0000313" key="2">
    <source>
        <dbReference type="Proteomes" id="UP000004947"/>
    </source>
</evidence>
<gene>
    <name evidence="1" type="ORF">LNTAR_03339</name>
</gene>
<dbReference type="EMBL" id="ABCK01000034">
    <property type="protein sequence ID" value="EDM25230.1"/>
    <property type="molecule type" value="Genomic_DNA"/>
</dbReference>
<dbReference type="Gene3D" id="3.40.50.150">
    <property type="entry name" value="Vaccinia Virus protein VP39"/>
    <property type="match status" value="1"/>
</dbReference>
<name>A6DT55_9BACT</name>
<dbReference type="eggNOG" id="COG1041">
    <property type="taxonomic scope" value="Bacteria"/>
</dbReference>
<reference evidence="1 2" key="1">
    <citation type="journal article" date="2010" name="J. Bacteriol.">
        <title>Genome sequence of Lentisphaera araneosa HTCC2155T, the type species of the order Lentisphaerales in the phylum Lentisphaerae.</title>
        <authorList>
            <person name="Thrash J.C."/>
            <person name="Cho J.C."/>
            <person name="Vergin K.L."/>
            <person name="Morris R.M."/>
            <person name="Giovannoni S.J."/>
        </authorList>
    </citation>
    <scope>NUCLEOTIDE SEQUENCE [LARGE SCALE GENOMIC DNA]</scope>
    <source>
        <strain evidence="1 2">HTCC2155</strain>
    </source>
</reference>
<accession>A6DT55</accession>
<dbReference type="InterPro" id="IPR029063">
    <property type="entry name" value="SAM-dependent_MTases_sf"/>
</dbReference>
<sequence>MSQPKNLYFLKLQDFHLPLAELESLSFFGFEISPEQRFVLSDQGVDISDSAFFDWGGKILIKADSYEQYLEALGEAKINVCDARIETPSAGNHPKVKKDVLFEVLEHIEGSFDLSQPNERYAICRDHHSWYFVKIFSEKSNRMFEHSKKPATFSSALNATSARVAVNILKNAGSDFLDCGCGSGSITLEACHSGLNVFAIDRSAHAVSMTETNLKHFNYTAELYNKELKDWNKKHDSAVIDFPYGFSCARDEEEELQSLSLLFPLVYQSVFFSSTDLCPQMEAIGYQIIKHKVMKYPNVTRHIIHAVAGRK</sequence>
<dbReference type="STRING" id="313628.LNTAR_03339"/>
<proteinExistence type="predicted"/>
<dbReference type="GO" id="GO:0008168">
    <property type="term" value="F:methyltransferase activity"/>
    <property type="evidence" value="ECO:0007669"/>
    <property type="project" value="UniProtKB-KW"/>
</dbReference>
<comment type="caution">
    <text evidence="1">The sequence shown here is derived from an EMBL/GenBank/DDBJ whole genome shotgun (WGS) entry which is preliminary data.</text>
</comment>
<keyword evidence="2" id="KW-1185">Reference proteome</keyword>
<dbReference type="AlphaFoldDB" id="A6DT55"/>
<dbReference type="GO" id="GO:0032259">
    <property type="term" value="P:methylation"/>
    <property type="evidence" value="ECO:0007669"/>
    <property type="project" value="UniProtKB-KW"/>
</dbReference>
<organism evidence="1 2">
    <name type="scientific">Lentisphaera araneosa HTCC2155</name>
    <dbReference type="NCBI Taxonomy" id="313628"/>
    <lineage>
        <taxon>Bacteria</taxon>
        <taxon>Pseudomonadati</taxon>
        <taxon>Lentisphaerota</taxon>
        <taxon>Lentisphaeria</taxon>
        <taxon>Lentisphaerales</taxon>
        <taxon>Lentisphaeraceae</taxon>
        <taxon>Lentisphaera</taxon>
    </lineage>
</organism>
<dbReference type="Pfam" id="PF03602">
    <property type="entry name" value="Cons_hypoth95"/>
    <property type="match status" value="1"/>
</dbReference>